<keyword evidence="1" id="KW-0472">Membrane</keyword>
<protein>
    <submittedName>
        <fullName evidence="2">Uncharacterized protein</fullName>
    </submittedName>
</protein>
<keyword evidence="1" id="KW-1133">Transmembrane helix</keyword>
<keyword evidence="1" id="KW-0812">Transmembrane</keyword>
<evidence type="ECO:0000313" key="3">
    <source>
        <dbReference type="Proteomes" id="UP000027120"/>
    </source>
</evidence>
<feature type="transmembrane region" description="Helical" evidence="1">
    <location>
        <begin position="15"/>
        <end position="32"/>
    </location>
</feature>
<name>A0A067F070_CITSI</name>
<gene>
    <name evidence="2" type="ORF">CISIN_1g033585mg</name>
</gene>
<evidence type="ECO:0000256" key="1">
    <source>
        <dbReference type="SAM" id="Phobius"/>
    </source>
</evidence>
<evidence type="ECO:0000313" key="2">
    <source>
        <dbReference type="EMBL" id="KDO60769.1"/>
    </source>
</evidence>
<dbReference type="AlphaFoldDB" id="A0A067F070"/>
<organism evidence="2 3">
    <name type="scientific">Citrus sinensis</name>
    <name type="common">Sweet orange</name>
    <name type="synonym">Citrus aurantium var. sinensis</name>
    <dbReference type="NCBI Taxonomy" id="2711"/>
    <lineage>
        <taxon>Eukaryota</taxon>
        <taxon>Viridiplantae</taxon>
        <taxon>Streptophyta</taxon>
        <taxon>Embryophyta</taxon>
        <taxon>Tracheophyta</taxon>
        <taxon>Spermatophyta</taxon>
        <taxon>Magnoliopsida</taxon>
        <taxon>eudicotyledons</taxon>
        <taxon>Gunneridae</taxon>
        <taxon>Pentapetalae</taxon>
        <taxon>rosids</taxon>
        <taxon>malvids</taxon>
        <taxon>Sapindales</taxon>
        <taxon>Rutaceae</taxon>
        <taxon>Aurantioideae</taxon>
        <taxon>Citrus</taxon>
    </lineage>
</organism>
<dbReference type="EMBL" id="KK784930">
    <property type="protein sequence ID" value="KDO60769.1"/>
    <property type="molecule type" value="Genomic_DNA"/>
</dbReference>
<reference evidence="2 3" key="1">
    <citation type="submission" date="2014-04" db="EMBL/GenBank/DDBJ databases">
        <authorList>
            <consortium name="International Citrus Genome Consortium"/>
            <person name="Gmitter F."/>
            <person name="Chen C."/>
            <person name="Farmerie W."/>
            <person name="Harkins T."/>
            <person name="Desany B."/>
            <person name="Mohiuddin M."/>
            <person name="Kodira C."/>
            <person name="Borodovsky M."/>
            <person name="Lomsadze A."/>
            <person name="Burns P."/>
            <person name="Jenkins J."/>
            <person name="Prochnik S."/>
            <person name="Shu S."/>
            <person name="Chapman J."/>
            <person name="Pitluck S."/>
            <person name="Schmutz J."/>
            <person name="Rokhsar D."/>
        </authorList>
    </citation>
    <scope>NUCLEOTIDE SEQUENCE</scope>
</reference>
<sequence length="116" mass="14382">MITNNTKINYKKDQMFLWPWHMIISYVAYYPLKWTIKKKFIFFQWKDLSNATDNIKRNCNNYERQRQIDTSQILNATDNIKRKCNHYDRQRQIDLCQILNQQYFIKIQNHCLLPMQ</sequence>
<dbReference type="Proteomes" id="UP000027120">
    <property type="component" value="Unassembled WGS sequence"/>
</dbReference>
<keyword evidence="3" id="KW-1185">Reference proteome</keyword>
<accession>A0A067F070</accession>
<proteinExistence type="predicted"/>